<proteinExistence type="predicted"/>
<dbReference type="EMBL" id="KQ086323">
    <property type="protein sequence ID" value="KLO05341.1"/>
    <property type="molecule type" value="Genomic_DNA"/>
</dbReference>
<evidence type="ECO:0000313" key="3">
    <source>
        <dbReference type="Proteomes" id="UP000053477"/>
    </source>
</evidence>
<feature type="region of interest" description="Disordered" evidence="1">
    <location>
        <begin position="181"/>
        <end position="206"/>
    </location>
</feature>
<keyword evidence="3" id="KW-1185">Reference proteome</keyword>
<evidence type="ECO:0000313" key="2">
    <source>
        <dbReference type="EMBL" id="KLO05341.1"/>
    </source>
</evidence>
<feature type="compositionally biased region" description="Basic and acidic residues" evidence="1">
    <location>
        <begin position="183"/>
        <end position="200"/>
    </location>
</feature>
<dbReference type="AlphaFoldDB" id="A0A0H2RKK3"/>
<dbReference type="Proteomes" id="UP000053477">
    <property type="component" value="Unassembled WGS sequence"/>
</dbReference>
<feature type="compositionally biased region" description="Polar residues" evidence="1">
    <location>
        <begin position="1"/>
        <end position="16"/>
    </location>
</feature>
<feature type="region of interest" description="Disordered" evidence="1">
    <location>
        <begin position="1"/>
        <end position="23"/>
    </location>
</feature>
<gene>
    <name evidence="2" type="ORF">SCHPADRAFT_896344</name>
</gene>
<organism evidence="2 3">
    <name type="scientific">Schizopora paradoxa</name>
    <dbReference type="NCBI Taxonomy" id="27342"/>
    <lineage>
        <taxon>Eukaryota</taxon>
        <taxon>Fungi</taxon>
        <taxon>Dikarya</taxon>
        <taxon>Basidiomycota</taxon>
        <taxon>Agaricomycotina</taxon>
        <taxon>Agaricomycetes</taxon>
        <taxon>Hymenochaetales</taxon>
        <taxon>Schizoporaceae</taxon>
        <taxon>Schizopora</taxon>
    </lineage>
</organism>
<reference evidence="2 3" key="1">
    <citation type="submission" date="2015-04" db="EMBL/GenBank/DDBJ databases">
        <title>Complete genome sequence of Schizopora paradoxa KUC8140, a cosmopolitan wood degrader in East Asia.</title>
        <authorList>
            <consortium name="DOE Joint Genome Institute"/>
            <person name="Min B."/>
            <person name="Park H."/>
            <person name="Jang Y."/>
            <person name="Kim J.-J."/>
            <person name="Kim K.H."/>
            <person name="Pangilinan J."/>
            <person name="Lipzen A."/>
            <person name="Riley R."/>
            <person name="Grigoriev I.V."/>
            <person name="Spatafora J.W."/>
            <person name="Choi I.-G."/>
        </authorList>
    </citation>
    <scope>NUCLEOTIDE SEQUENCE [LARGE SCALE GENOMIC DNA]</scope>
    <source>
        <strain evidence="2 3">KUC8140</strain>
    </source>
</reference>
<evidence type="ECO:0000256" key="1">
    <source>
        <dbReference type="SAM" id="MobiDB-lite"/>
    </source>
</evidence>
<name>A0A0H2RKK3_9AGAM</name>
<accession>A0A0H2RKK3</accession>
<dbReference type="InParanoid" id="A0A0H2RKK3"/>
<sequence>MTLMTTTSSLPNSSVTARDDRHHRRDRGLVMDCSFGRRTFDVGGCRMQNEGVGLGRLDASYVGRCHLHPFAIVVIGPFSRPRSLSSPSLVSLSHSFHPHSLPLSIPIPSSTKHPQHMTLRLLQDRVGVGIIDRRRVVRVVVPSVIFGGEIDALGWPPFADGDSSWVNREFVDEVQATTTTARQLDRRSVSPQRLRRESSSSRRGRRVVRSTLRSFDDIGLRSTRRRRRSRYGFRFPNDWMIVSGRWGWTRGRWKEAMGKREGWEGR</sequence>
<protein>
    <submittedName>
        <fullName evidence="2">Uncharacterized protein</fullName>
    </submittedName>
</protein>